<keyword evidence="2" id="KW-1003">Cell membrane</keyword>
<dbReference type="Proteomes" id="UP000475582">
    <property type="component" value="Unassembled WGS sequence"/>
</dbReference>
<feature type="domain" description="HAMP" evidence="14">
    <location>
        <begin position="212"/>
        <end position="264"/>
    </location>
</feature>
<dbReference type="InterPro" id="IPR035440">
    <property type="entry name" value="4HB_MCP_dom_sf"/>
</dbReference>
<dbReference type="SUPFAM" id="SSF47170">
    <property type="entry name" value="Aspartate receptor, ligand-binding domain"/>
    <property type="match status" value="1"/>
</dbReference>
<dbReference type="InterPro" id="IPR004089">
    <property type="entry name" value="MCPsignal_dom"/>
</dbReference>
<feature type="transmembrane region" description="Helical" evidence="12">
    <location>
        <begin position="190"/>
        <end position="211"/>
    </location>
</feature>
<evidence type="ECO:0000313" key="15">
    <source>
        <dbReference type="EMBL" id="MTV41771.1"/>
    </source>
</evidence>
<comment type="subcellular location">
    <subcellularLocation>
        <location evidence="1">Cell inner membrane</location>
        <topology evidence="1">Multi-pass membrane protein</topology>
    </subcellularLocation>
</comment>
<dbReference type="Pfam" id="PF00015">
    <property type="entry name" value="MCPsignal"/>
    <property type="match status" value="1"/>
</dbReference>
<evidence type="ECO:0000256" key="9">
    <source>
        <dbReference type="ARBA" id="ARBA00023224"/>
    </source>
</evidence>
<dbReference type="FunFam" id="1.10.287.950:FF:000001">
    <property type="entry name" value="Methyl-accepting chemotaxis sensory transducer"/>
    <property type="match status" value="1"/>
</dbReference>
<dbReference type="GO" id="GO:0006935">
    <property type="term" value="P:chemotaxis"/>
    <property type="evidence" value="ECO:0007669"/>
    <property type="project" value="UniProtKB-KW"/>
</dbReference>
<keyword evidence="16" id="KW-1185">Reference proteome</keyword>
<evidence type="ECO:0000256" key="12">
    <source>
        <dbReference type="SAM" id="Phobius"/>
    </source>
</evidence>
<reference evidence="15 16" key="1">
    <citation type="submission" date="2019-11" db="EMBL/GenBank/DDBJ databases">
        <title>Type strains purchased from KCTC, JCM and DSMZ.</title>
        <authorList>
            <person name="Lu H."/>
        </authorList>
    </citation>
    <scope>NUCLEOTIDE SEQUENCE [LARGE SCALE GENOMIC DNA]</scope>
    <source>
        <strain evidence="15 16">KCTC 22382</strain>
    </source>
</reference>
<dbReference type="CDD" id="cd06225">
    <property type="entry name" value="HAMP"/>
    <property type="match status" value="1"/>
</dbReference>
<dbReference type="Gene3D" id="1.20.120.30">
    <property type="entry name" value="Aspartate receptor, ligand-binding domain"/>
    <property type="match status" value="1"/>
</dbReference>
<evidence type="ECO:0000256" key="2">
    <source>
        <dbReference type="ARBA" id="ARBA00022475"/>
    </source>
</evidence>
<dbReference type="SMART" id="SM00283">
    <property type="entry name" value="MA"/>
    <property type="match status" value="1"/>
</dbReference>
<sequence length="520" mass="54647">MKCKTTIRQRLTATMTLLGLLIVVAGVSGLYGMSRVHAAMADIETNIMPSMTAIADTQLALCRARLVLDRVAMHPELPEVDKLLARAANFATLSDQAWGRYLALPQDAEEAQLAGEVDATRKQFLEQALLPLVERLKARDGAGADRIIMTRMQPLFTRFSDSAAKLTEFQERSNRQHSLESQASYSTLRWVTAGAIGVGVVLIALASLALARAILRPIQQAIAHFDSIADGNLSNPIPTGGHDEMARLMRGLAGMQARLASTVGKVRDGAAAIATATAEIATGNADLSRRTEQQAASLEEAAASLEQLTAAVKHNADHARQSQQLASAASDVAHKGGQIVSGVVNTMDTIRGSSSRIAEITGVIDGIAFQTNILALNAAVEAARAGEQGRGFAVVAGEVRNLAQRSAVAARDIKQLIADSTAQVDSGSKLVEQAGVTMEQIVASIRQVADSMSAISAAGQEQEVGIQQINRTVAELDGATQQNSALVEQAAAASESLRDQAGVLASAVGAFRLGTRPLLA</sequence>
<keyword evidence="3" id="KW-0488">Methylation</keyword>
<comment type="caution">
    <text evidence="15">The sequence shown here is derived from an EMBL/GenBank/DDBJ whole genome shotgun (WGS) entry which is preliminary data.</text>
</comment>
<dbReference type="SMART" id="SM00304">
    <property type="entry name" value="HAMP"/>
    <property type="match status" value="1"/>
</dbReference>
<evidence type="ECO:0000256" key="5">
    <source>
        <dbReference type="ARBA" id="ARBA00022519"/>
    </source>
</evidence>
<dbReference type="CDD" id="cd11386">
    <property type="entry name" value="MCP_signal"/>
    <property type="match status" value="1"/>
</dbReference>
<dbReference type="GO" id="GO:0007165">
    <property type="term" value="P:signal transduction"/>
    <property type="evidence" value="ECO:0007669"/>
    <property type="project" value="UniProtKB-KW"/>
</dbReference>
<evidence type="ECO:0000313" key="16">
    <source>
        <dbReference type="Proteomes" id="UP000475582"/>
    </source>
</evidence>
<evidence type="ECO:0000259" key="14">
    <source>
        <dbReference type="PROSITE" id="PS50885"/>
    </source>
</evidence>
<evidence type="ECO:0000256" key="8">
    <source>
        <dbReference type="ARBA" id="ARBA00023136"/>
    </source>
</evidence>
<dbReference type="OrthoDB" id="8576332at2"/>
<dbReference type="Gene3D" id="1.10.287.950">
    <property type="entry name" value="Methyl-accepting chemotaxis protein"/>
    <property type="match status" value="1"/>
</dbReference>
<dbReference type="AlphaFoldDB" id="A0A6L6PSZ8"/>
<protein>
    <submittedName>
        <fullName evidence="15">HAMP domain-containing protein</fullName>
    </submittedName>
</protein>
<dbReference type="RefSeq" id="WP_155468161.1">
    <property type="nucleotide sequence ID" value="NZ_WNKY01000069.1"/>
</dbReference>
<gene>
    <name evidence="15" type="ORF">GM676_29890</name>
</gene>
<keyword evidence="9 11" id="KW-0807">Transducer</keyword>
<evidence type="ECO:0000259" key="13">
    <source>
        <dbReference type="PROSITE" id="PS50111"/>
    </source>
</evidence>
<evidence type="ECO:0000256" key="3">
    <source>
        <dbReference type="ARBA" id="ARBA00022481"/>
    </source>
</evidence>
<dbReference type="Pfam" id="PF00672">
    <property type="entry name" value="HAMP"/>
    <property type="match status" value="1"/>
</dbReference>
<accession>A0A6L6PSZ8</accession>
<keyword evidence="4" id="KW-0145">Chemotaxis</keyword>
<dbReference type="PRINTS" id="PR00260">
    <property type="entry name" value="CHEMTRNSDUCR"/>
</dbReference>
<keyword evidence="5" id="KW-0997">Cell inner membrane</keyword>
<keyword evidence="8 12" id="KW-0472">Membrane</keyword>
<dbReference type="GO" id="GO:0004888">
    <property type="term" value="F:transmembrane signaling receptor activity"/>
    <property type="evidence" value="ECO:0007669"/>
    <property type="project" value="InterPro"/>
</dbReference>
<evidence type="ECO:0000256" key="10">
    <source>
        <dbReference type="ARBA" id="ARBA00029447"/>
    </source>
</evidence>
<evidence type="ECO:0000256" key="7">
    <source>
        <dbReference type="ARBA" id="ARBA00022989"/>
    </source>
</evidence>
<name>A0A6L6PSZ8_9BURK</name>
<evidence type="ECO:0000256" key="4">
    <source>
        <dbReference type="ARBA" id="ARBA00022500"/>
    </source>
</evidence>
<dbReference type="Pfam" id="PF02203">
    <property type="entry name" value="TarH"/>
    <property type="match status" value="1"/>
</dbReference>
<dbReference type="GO" id="GO:0005886">
    <property type="term" value="C:plasma membrane"/>
    <property type="evidence" value="ECO:0007669"/>
    <property type="project" value="UniProtKB-SubCell"/>
</dbReference>
<dbReference type="PROSITE" id="PS50111">
    <property type="entry name" value="CHEMOTAXIS_TRANSDUC_2"/>
    <property type="match status" value="1"/>
</dbReference>
<dbReference type="PANTHER" id="PTHR43531">
    <property type="entry name" value="PROTEIN ICFG"/>
    <property type="match status" value="1"/>
</dbReference>
<comment type="similarity">
    <text evidence="10">Belongs to the methyl-accepting chemotaxis (MCP) protein family.</text>
</comment>
<dbReference type="InterPro" id="IPR003660">
    <property type="entry name" value="HAMP_dom"/>
</dbReference>
<dbReference type="SUPFAM" id="SSF58104">
    <property type="entry name" value="Methyl-accepting chemotaxis protein (MCP) signaling domain"/>
    <property type="match status" value="1"/>
</dbReference>
<dbReference type="InterPro" id="IPR051310">
    <property type="entry name" value="MCP_chemotaxis"/>
</dbReference>
<evidence type="ECO:0000256" key="6">
    <source>
        <dbReference type="ARBA" id="ARBA00022692"/>
    </source>
</evidence>
<feature type="domain" description="Methyl-accepting transducer" evidence="13">
    <location>
        <begin position="269"/>
        <end position="498"/>
    </location>
</feature>
<evidence type="ECO:0000256" key="1">
    <source>
        <dbReference type="ARBA" id="ARBA00004429"/>
    </source>
</evidence>
<organism evidence="15 16">
    <name type="scientific">Duganella radicis</name>
    <dbReference type="NCBI Taxonomy" id="551988"/>
    <lineage>
        <taxon>Bacteria</taxon>
        <taxon>Pseudomonadati</taxon>
        <taxon>Pseudomonadota</taxon>
        <taxon>Betaproteobacteria</taxon>
        <taxon>Burkholderiales</taxon>
        <taxon>Oxalobacteraceae</taxon>
        <taxon>Telluria group</taxon>
        <taxon>Duganella</taxon>
    </lineage>
</organism>
<dbReference type="InterPro" id="IPR004090">
    <property type="entry name" value="Chemotax_Me-accpt_rcpt"/>
</dbReference>
<dbReference type="PANTHER" id="PTHR43531:SF14">
    <property type="entry name" value="METHYL-ACCEPTING CHEMOTAXIS PROTEIN I-RELATED"/>
    <property type="match status" value="1"/>
</dbReference>
<evidence type="ECO:0000256" key="11">
    <source>
        <dbReference type="PROSITE-ProRule" id="PRU00284"/>
    </source>
</evidence>
<proteinExistence type="inferred from homology"/>
<dbReference type="EMBL" id="WNKY01000069">
    <property type="protein sequence ID" value="MTV41771.1"/>
    <property type="molecule type" value="Genomic_DNA"/>
</dbReference>
<dbReference type="InterPro" id="IPR003122">
    <property type="entry name" value="Tar_rcpt_lig-bd"/>
</dbReference>
<dbReference type="PROSITE" id="PS50885">
    <property type="entry name" value="HAMP"/>
    <property type="match status" value="1"/>
</dbReference>
<keyword evidence="6 12" id="KW-0812">Transmembrane</keyword>
<keyword evidence="7 12" id="KW-1133">Transmembrane helix</keyword>